<evidence type="ECO:0000313" key="1">
    <source>
        <dbReference type="EMBL" id="KRK94517.1"/>
    </source>
</evidence>
<proteinExistence type="predicted"/>
<dbReference type="Proteomes" id="UP000051955">
    <property type="component" value="Unassembled WGS sequence"/>
</dbReference>
<dbReference type="PATRIC" id="fig|1423715.3.peg.506"/>
<sequence length="63" mass="7542">MKMLDTRFDQEIFNWALKQDLEDLRLAVVNESDSKKQDVYAALYNYALAKKQDSLIQRKDFIR</sequence>
<keyword evidence="2" id="KW-1185">Reference proteome</keyword>
<dbReference type="AlphaFoldDB" id="A0A0R1LFW4"/>
<accession>A0A0R1LFW4</accession>
<gene>
    <name evidence="1" type="ORF">FD25_GL000483</name>
</gene>
<protein>
    <submittedName>
        <fullName evidence="1">Uncharacterized protein</fullName>
    </submittedName>
</protein>
<comment type="caution">
    <text evidence="1">The sequence shown here is derived from an EMBL/GenBank/DDBJ whole genome shotgun (WGS) entry which is preliminary data.</text>
</comment>
<name>A0A0R1LFW4_9LACO</name>
<evidence type="ECO:0000313" key="2">
    <source>
        <dbReference type="Proteomes" id="UP000051955"/>
    </source>
</evidence>
<reference evidence="1 2" key="1">
    <citation type="journal article" date="2015" name="Genome Announc.">
        <title>Expanding the biotechnology potential of lactobacilli through comparative genomics of 213 strains and associated genera.</title>
        <authorList>
            <person name="Sun Z."/>
            <person name="Harris H.M."/>
            <person name="McCann A."/>
            <person name="Guo C."/>
            <person name="Argimon S."/>
            <person name="Zhang W."/>
            <person name="Yang X."/>
            <person name="Jeffery I.B."/>
            <person name="Cooney J.C."/>
            <person name="Kagawa T.F."/>
            <person name="Liu W."/>
            <person name="Song Y."/>
            <person name="Salvetti E."/>
            <person name="Wrobel A."/>
            <person name="Rasinkangas P."/>
            <person name="Parkhill J."/>
            <person name="Rea M.C."/>
            <person name="O'Sullivan O."/>
            <person name="Ritari J."/>
            <person name="Douillard F.P."/>
            <person name="Paul Ross R."/>
            <person name="Yang R."/>
            <person name="Briner A.E."/>
            <person name="Felis G.E."/>
            <person name="de Vos W.M."/>
            <person name="Barrangou R."/>
            <person name="Klaenhammer T.R."/>
            <person name="Caufield P.W."/>
            <person name="Cui Y."/>
            <person name="Zhang H."/>
            <person name="O'Toole P.W."/>
        </authorList>
    </citation>
    <scope>NUCLEOTIDE SEQUENCE [LARGE SCALE GENOMIC DNA]</scope>
    <source>
        <strain evidence="1 2">DSM 19394</strain>
    </source>
</reference>
<dbReference type="EMBL" id="AZDV01000026">
    <property type="protein sequence ID" value="KRK94517.1"/>
    <property type="molecule type" value="Genomic_DNA"/>
</dbReference>
<organism evidence="1 2">
    <name type="scientific">Levilactobacillus acidifarinae DSM 19394 = JCM 15949</name>
    <dbReference type="NCBI Taxonomy" id="1423715"/>
    <lineage>
        <taxon>Bacteria</taxon>
        <taxon>Bacillati</taxon>
        <taxon>Bacillota</taxon>
        <taxon>Bacilli</taxon>
        <taxon>Lactobacillales</taxon>
        <taxon>Lactobacillaceae</taxon>
        <taxon>Levilactobacillus</taxon>
    </lineage>
</organism>